<dbReference type="InterPro" id="IPR051167">
    <property type="entry name" value="Prolyl_oligopep/macrocyclase"/>
</dbReference>
<dbReference type="GO" id="GO:0005829">
    <property type="term" value="C:cytosol"/>
    <property type="evidence" value="ECO:0007669"/>
    <property type="project" value="TreeGrafter"/>
</dbReference>
<evidence type="ECO:0000313" key="3">
    <source>
        <dbReference type="Proteomes" id="UP000275951"/>
    </source>
</evidence>
<dbReference type="GO" id="GO:0070012">
    <property type="term" value="F:oligopeptidase activity"/>
    <property type="evidence" value="ECO:0007669"/>
    <property type="project" value="TreeGrafter"/>
</dbReference>
<sequence length="420" mass="46468">MTSPQMNELLFQATPAKIRHSAHRVESLDTSAPVRVSGNIRLPGGSVLFPIWRIRDDKREIYGGWIDADFAVAVLHAGTARVFRAGDFFPPGSFVEPIENEAAGWELLASSFLCSGIHYGIEADGNLVEVTTTTYPFAVKVKHKRIVAISSDGTRIPIDCYGELAISRPTFVHVYGGFGKSNTSFFSSQIASAWLDQGFNIALVHTRGGAEYGASWHEQAQRHGRALVRCDVEAALRTLHDQRICSPRQTFLHGMSHGALVVASTAMHSPGLANHYVCRVPIATTRNIHLNSLSREWISEYGDPRTSDWDAFMKYEDPIATPVHGSLKGTSWFVSAYIDDEVTPVAHADLLAEKLRANQAELTYYRYCASATHQGASSTQVRQEHSAQLWAYLTTHARHTDTTYATTPAYGDVFREGEER</sequence>
<dbReference type="Proteomes" id="UP000275951">
    <property type="component" value="Chromosome"/>
</dbReference>
<gene>
    <name evidence="2" type="ORF">EBQ10_07410</name>
</gene>
<dbReference type="EMBL" id="CP033905">
    <property type="protein sequence ID" value="AZR07140.1"/>
    <property type="molecule type" value="Genomic_DNA"/>
</dbReference>
<dbReference type="GO" id="GO:0004252">
    <property type="term" value="F:serine-type endopeptidase activity"/>
    <property type="evidence" value="ECO:0007669"/>
    <property type="project" value="InterPro"/>
</dbReference>
<feature type="domain" description="Peptidase S9 prolyl oligopeptidase catalytic" evidence="1">
    <location>
        <begin position="191"/>
        <end position="398"/>
    </location>
</feature>
<dbReference type="InterPro" id="IPR029058">
    <property type="entry name" value="AB_hydrolase_fold"/>
</dbReference>
<dbReference type="PANTHER" id="PTHR42881:SF13">
    <property type="entry name" value="PROLYL ENDOPEPTIDASE"/>
    <property type="match status" value="1"/>
</dbReference>
<dbReference type="Pfam" id="PF00326">
    <property type="entry name" value="Peptidase_S9"/>
    <property type="match status" value="1"/>
</dbReference>
<name>A0A3S9QMG9_9ACTO</name>
<protein>
    <submittedName>
        <fullName evidence="2">S9 family peptidase</fullName>
    </submittedName>
</protein>
<dbReference type="InterPro" id="IPR002470">
    <property type="entry name" value="Peptidase_S9A"/>
</dbReference>
<dbReference type="PRINTS" id="PR00862">
    <property type="entry name" value="PROLIGOPTASE"/>
</dbReference>
<accession>A0A3S9QMG9</accession>
<dbReference type="Gene3D" id="2.130.10.120">
    <property type="entry name" value="Prolyl oligopeptidase, N-terminal domain"/>
    <property type="match status" value="1"/>
</dbReference>
<proteinExistence type="predicted"/>
<reference evidence="2 3" key="1">
    <citation type="submission" date="2018-11" db="EMBL/GenBank/DDBJ databases">
        <title>Multidrug-resistant genes are associated with an 42-kb island TGI1 carrying a complex class 1 integron in a Trueperella pyogenes.</title>
        <authorList>
            <person name="Dong W."/>
        </authorList>
    </citation>
    <scope>NUCLEOTIDE SEQUENCE [LARGE SCALE GENOMIC DNA]</scope>
    <source>
        <strain evidence="2 3">TP4</strain>
    </source>
</reference>
<dbReference type="InterPro" id="IPR001375">
    <property type="entry name" value="Peptidase_S9_cat"/>
</dbReference>
<organism evidence="2 3">
    <name type="scientific">Trueperella pyogenes</name>
    <dbReference type="NCBI Taxonomy" id="1661"/>
    <lineage>
        <taxon>Bacteria</taxon>
        <taxon>Bacillati</taxon>
        <taxon>Actinomycetota</taxon>
        <taxon>Actinomycetes</taxon>
        <taxon>Actinomycetales</taxon>
        <taxon>Actinomycetaceae</taxon>
        <taxon>Trueperella</taxon>
    </lineage>
</organism>
<evidence type="ECO:0000259" key="1">
    <source>
        <dbReference type="Pfam" id="PF00326"/>
    </source>
</evidence>
<evidence type="ECO:0000313" key="2">
    <source>
        <dbReference type="EMBL" id="AZR07140.1"/>
    </source>
</evidence>
<dbReference type="PANTHER" id="PTHR42881">
    <property type="entry name" value="PROLYL ENDOPEPTIDASE"/>
    <property type="match status" value="1"/>
</dbReference>
<dbReference type="GO" id="GO:0006508">
    <property type="term" value="P:proteolysis"/>
    <property type="evidence" value="ECO:0007669"/>
    <property type="project" value="InterPro"/>
</dbReference>
<dbReference type="AlphaFoldDB" id="A0A3S9QMG9"/>
<dbReference type="Gene3D" id="3.40.50.1820">
    <property type="entry name" value="alpha/beta hydrolase"/>
    <property type="match status" value="1"/>
</dbReference>
<dbReference type="SUPFAM" id="SSF53474">
    <property type="entry name" value="alpha/beta-Hydrolases"/>
    <property type="match status" value="1"/>
</dbReference>